<dbReference type="GO" id="GO:0009507">
    <property type="term" value="C:chloroplast"/>
    <property type="evidence" value="ECO:0007669"/>
    <property type="project" value="TreeGrafter"/>
</dbReference>
<reference evidence="2 3" key="1">
    <citation type="submission" date="2024-01" db="EMBL/GenBank/DDBJ databases">
        <title>The genomes of 5 underutilized Papilionoideae crops provide insights into root nodulation and disease resistanc.</title>
        <authorList>
            <person name="Jiang F."/>
        </authorList>
    </citation>
    <scope>NUCLEOTIDE SEQUENCE [LARGE SCALE GENOMIC DNA]</scope>
    <source>
        <strain evidence="2">DUOXIRENSHENG_FW03</strain>
        <tissue evidence="2">Leaves</tissue>
    </source>
</reference>
<sequence length="135" mass="15537">MVTKWGMSNEIGLATHDYNDGGRSMRSETRLLIEKEVKKLLERAYNNAKTILTTHNKELKALARALLEHETLTGNQVKALLEKVRSQQTIVESLGTSFPMQLLVLQLLPLSLLVQQLQPKLMKVLLLPQWDREWY</sequence>
<proteinExistence type="predicted"/>
<dbReference type="GO" id="GO:0005524">
    <property type="term" value="F:ATP binding"/>
    <property type="evidence" value="ECO:0007669"/>
    <property type="project" value="InterPro"/>
</dbReference>
<evidence type="ECO:0000313" key="3">
    <source>
        <dbReference type="Proteomes" id="UP001386955"/>
    </source>
</evidence>
<dbReference type="PANTHER" id="PTHR23076:SF37">
    <property type="entry name" value="ATP-DEPENDENT ZINC METALLOPROTEASE FTSH 4, MITOCHONDRIAL"/>
    <property type="match status" value="1"/>
</dbReference>
<name>A0AAN9XTY8_PSOTE</name>
<protein>
    <recommendedName>
        <fullName evidence="1">Peptidase M41 domain-containing protein</fullName>
    </recommendedName>
</protein>
<dbReference type="Proteomes" id="UP001386955">
    <property type="component" value="Unassembled WGS sequence"/>
</dbReference>
<keyword evidence="3" id="KW-1185">Reference proteome</keyword>
<dbReference type="GO" id="GO:0006508">
    <property type="term" value="P:proteolysis"/>
    <property type="evidence" value="ECO:0007669"/>
    <property type="project" value="InterPro"/>
</dbReference>
<dbReference type="GO" id="GO:0045037">
    <property type="term" value="P:protein import into chloroplast stroma"/>
    <property type="evidence" value="ECO:0007669"/>
    <property type="project" value="TreeGrafter"/>
</dbReference>
<dbReference type="AlphaFoldDB" id="A0AAN9XTY8"/>
<dbReference type="GO" id="GO:0004222">
    <property type="term" value="F:metalloendopeptidase activity"/>
    <property type="evidence" value="ECO:0007669"/>
    <property type="project" value="InterPro"/>
</dbReference>
<evidence type="ECO:0000313" key="2">
    <source>
        <dbReference type="EMBL" id="KAK7410145.1"/>
    </source>
</evidence>
<feature type="domain" description="Peptidase M41" evidence="1">
    <location>
        <begin position="1"/>
        <end position="79"/>
    </location>
</feature>
<dbReference type="InterPro" id="IPR037219">
    <property type="entry name" value="Peptidase_M41-like"/>
</dbReference>
<organism evidence="2 3">
    <name type="scientific">Psophocarpus tetragonolobus</name>
    <name type="common">Winged bean</name>
    <name type="synonym">Dolichos tetragonolobus</name>
    <dbReference type="NCBI Taxonomy" id="3891"/>
    <lineage>
        <taxon>Eukaryota</taxon>
        <taxon>Viridiplantae</taxon>
        <taxon>Streptophyta</taxon>
        <taxon>Embryophyta</taxon>
        <taxon>Tracheophyta</taxon>
        <taxon>Spermatophyta</taxon>
        <taxon>Magnoliopsida</taxon>
        <taxon>eudicotyledons</taxon>
        <taxon>Gunneridae</taxon>
        <taxon>Pentapetalae</taxon>
        <taxon>rosids</taxon>
        <taxon>fabids</taxon>
        <taxon>Fabales</taxon>
        <taxon>Fabaceae</taxon>
        <taxon>Papilionoideae</taxon>
        <taxon>50 kb inversion clade</taxon>
        <taxon>NPAAA clade</taxon>
        <taxon>indigoferoid/millettioid clade</taxon>
        <taxon>Phaseoleae</taxon>
        <taxon>Psophocarpus</taxon>
    </lineage>
</organism>
<dbReference type="GO" id="GO:0004176">
    <property type="term" value="F:ATP-dependent peptidase activity"/>
    <property type="evidence" value="ECO:0007669"/>
    <property type="project" value="InterPro"/>
</dbReference>
<evidence type="ECO:0000259" key="1">
    <source>
        <dbReference type="Pfam" id="PF01434"/>
    </source>
</evidence>
<dbReference type="Gene3D" id="1.20.58.760">
    <property type="entry name" value="Peptidase M41"/>
    <property type="match status" value="1"/>
</dbReference>
<dbReference type="SUPFAM" id="SSF140990">
    <property type="entry name" value="FtsH protease domain-like"/>
    <property type="match status" value="1"/>
</dbReference>
<gene>
    <name evidence="2" type="ORF">VNO78_00688</name>
</gene>
<dbReference type="Pfam" id="PF01434">
    <property type="entry name" value="Peptidase_M41"/>
    <property type="match status" value="1"/>
</dbReference>
<accession>A0AAN9XTY8</accession>
<comment type="caution">
    <text evidence="2">The sequence shown here is derived from an EMBL/GenBank/DDBJ whole genome shotgun (WGS) entry which is preliminary data.</text>
</comment>
<dbReference type="InterPro" id="IPR000642">
    <property type="entry name" value="Peptidase_M41"/>
</dbReference>
<dbReference type="PANTHER" id="PTHR23076">
    <property type="entry name" value="METALLOPROTEASE M41 FTSH"/>
    <property type="match status" value="1"/>
</dbReference>
<dbReference type="EMBL" id="JAYMYS010000001">
    <property type="protein sequence ID" value="KAK7410145.1"/>
    <property type="molecule type" value="Genomic_DNA"/>
</dbReference>